<evidence type="ECO:0000313" key="6">
    <source>
        <dbReference type="Proteomes" id="UP001333102"/>
    </source>
</evidence>
<dbReference type="PIRSF" id="PIRSF002741">
    <property type="entry name" value="MppA"/>
    <property type="match status" value="1"/>
</dbReference>
<dbReference type="RefSeq" id="WP_324668081.1">
    <property type="nucleotide sequence ID" value="NZ_CP141614.1"/>
</dbReference>
<protein>
    <submittedName>
        <fullName evidence="5">ABC transporter substrate-binding protein</fullName>
    </submittedName>
</protein>
<evidence type="ECO:0000313" key="5">
    <source>
        <dbReference type="EMBL" id="WRP13825.1"/>
    </source>
</evidence>
<sequence>MRGRKRVAVEVVVGLALLVVSSLALAPLVGMAGAAEAGKVIRVGLWSAPGSLSAINADSSYGYFVVHFIYDSLVEMRPDMSFRPRLARSWEISADGRTYTFHLDPRATWHDGRPITAEDVRFTIETIATPGVQTNRGNAIKSIEGLDANGKKMGATIPGVRVIDAHTIAITTKTAVDPARFLEQFGTGVFVIPKHLLEGLSPEQLARADALLRPTVGSGPFRFVRYVTDQYVELERYDHYYRGPARVDRILIRIAPAPSIAAALINGEIDVVAGPGIGEVPLQDWELVKRAAHLRPVTEPSLGYQFLAINHARPYFQDVRVRRAIAMAVDVDLMVQQLYKGQAVRARGPFSPVTPYENRDLDPIPHDPAAARALLSQAGWERGRTVELLVPTGNTLREQTAAIIQANLQAVGMQVRIQRLDFPTVLSRVFSDDFDLVVLGWTDTFDPDHVSSTFRTGGQYNLSNFSDPEVDALIDAAAAERDPARRKELYDRLQVLFQERVPAVFLYYPNMLAAVNVRLVDADPSIVPFEFRASEWDVRP</sequence>
<evidence type="ECO:0000256" key="2">
    <source>
        <dbReference type="ARBA" id="ARBA00022448"/>
    </source>
</evidence>
<name>A0ABZ1BLY9_9FIRM</name>
<dbReference type="Gene3D" id="3.90.76.10">
    <property type="entry name" value="Dipeptide-binding Protein, Domain 1"/>
    <property type="match status" value="1"/>
</dbReference>
<accession>A0ABZ1BLY9</accession>
<keyword evidence="3" id="KW-0732">Signal</keyword>
<reference evidence="6" key="1">
    <citation type="submission" date="2023-12" db="EMBL/GenBank/DDBJ databases">
        <title>Novel isolates from deep terrestrial aquifers shed light on the physiology and ecology of the class Limnochordia.</title>
        <authorList>
            <person name="Karnachuk O.V."/>
            <person name="Lukina A.P."/>
            <person name="Avakyan M.R."/>
            <person name="Kadnikov V."/>
            <person name="Begmatov S."/>
            <person name="Beletsky A.V."/>
            <person name="Mardanov A.V."/>
            <person name="Ravin N.V."/>
        </authorList>
    </citation>
    <scope>NUCLEOTIDE SEQUENCE [LARGE SCALE GENOMIC DNA]</scope>
    <source>
        <strain evidence="6">LN</strain>
    </source>
</reference>
<dbReference type="InterPro" id="IPR030678">
    <property type="entry name" value="Peptide/Ni-bd"/>
</dbReference>
<dbReference type="PANTHER" id="PTHR30290">
    <property type="entry name" value="PERIPLASMIC BINDING COMPONENT OF ABC TRANSPORTER"/>
    <property type="match status" value="1"/>
</dbReference>
<gene>
    <name evidence="5" type="ORF">VLY81_10310</name>
</gene>
<dbReference type="PANTHER" id="PTHR30290:SF9">
    <property type="entry name" value="OLIGOPEPTIDE-BINDING PROTEIN APPA"/>
    <property type="match status" value="1"/>
</dbReference>
<dbReference type="Pfam" id="PF00496">
    <property type="entry name" value="SBP_bac_5"/>
    <property type="match status" value="1"/>
</dbReference>
<dbReference type="Proteomes" id="UP001333102">
    <property type="component" value="Chromosome"/>
</dbReference>
<proteinExistence type="inferred from homology"/>
<dbReference type="Gene3D" id="3.40.190.10">
    <property type="entry name" value="Periplasmic binding protein-like II"/>
    <property type="match status" value="1"/>
</dbReference>
<evidence type="ECO:0000259" key="4">
    <source>
        <dbReference type="Pfam" id="PF00496"/>
    </source>
</evidence>
<evidence type="ECO:0000256" key="3">
    <source>
        <dbReference type="ARBA" id="ARBA00022729"/>
    </source>
</evidence>
<keyword evidence="2" id="KW-0813">Transport</keyword>
<comment type="similarity">
    <text evidence="1">Belongs to the bacterial solute-binding protein 5 family.</text>
</comment>
<feature type="domain" description="Solute-binding protein family 5" evidence="4">
    <location>
        <begin position="82"/>
        <end position="459"/>
    </location>
</feature>
<dbReference type="InterPro" id="IPR000914">
    <property type="entry name" value="SBP_5_dom"/>
</dbReference>
<dbReference type="SUPFAM" id="SSF53850">
    <property type="entry name" value="Periplasmic binding protein-like II"/>
    <property type="match status" value="1"/>
</dbReference>
<organism evidence="5 6">
    <name type="scientific">Geochorda subterranea</name>
    <dbReference type="NCBI Taxonomy" id="3109564"/>
    <lineage>
        <taxon>Bacteria</taxon>
        <taxon>Bacillati</taxon>
        <taxon>Bacillota</taxon>
        <taxon>Limnochordia</taxon>
        <taxon>Limnochordales</taxon>
        <taxon>Geochordaceae</taxon>
        <taxon>Geochorda</taxon>
    </lineage>
</organism>
<dbReference type="EMBL" id="CP141614">
    <property type="protein sequence ID" value="WRP13825.1"/>
    <property type="molecule type" value="Genomic_DNA"/>
</dbReference>
<dbReference type="InterPro" id="IPR039424">
    <property type="entry name" value="SBP_5"/>
</dbReference>
<keyword evidence="6" id="KW-1185">Reference proteome</keyword>
<evidence type="ECO:0000256" key="1">
    <source>
        <dbReference type="ARBA" id="ARBA00005695"/>
    </source>
</evidence>
<dbReference type="Gene3D" id="3.10.105.10">
    <property type="entry name" value="Dipeptide-binding Protein, Domain 3"/>
    <property type="match status" value="1"/>
</dbReference>